<evidence type="ECO:0000259" key="1">
    <source>
        <dbReference type="Pfam" id="PF08338"/>
    </source>
</evidence>
<feature type="domain" description="DUF1731" evidence="1">
    <location>
        <begin position="98"/>
        <end position="144"/>
    </location>
</feature>
<organism evidence="2">
    <name type="scientific">uncultured marine thaumarchaeote KM3_23_F10</name>
    <dbReference type="NCBI Taxonomy" id="1456100"/>
    <lineage>
        <taxon>Archaea</taxon>
        <taxon>Nitrososphaerota</taxon>
        <taxon>environmental samples</taxon>
    </lineage>
</organism>
<dbReference type="EMBL" id="KF900811">
    <property type="protein sequence ID" value="AIF07735.1"/>
    <property type="molecule type" value="Genomic_DNA"/>
</dbReference>
<protein>
    <submittedName>
        <fullName evidence="2">Putative nucleoside-diphosphate sugar epimerase</fullName>
    </submittedName>
</protein>
<dbReference type="PANTHER" id="PTHR11092:SF0">
    <property type="entry name" value="EPIMERASE FAMILY PROTEIN SDR39U1"/>
    <property type="match status" value="1"/>
</dbReference>
<dbReference type="InterPro" id="IPR036291">
    <property type="entry name" value="NAD(P)-bd_dom_sf"/>
</dbReference>
<dbReference type="InterPro" id="IPR013549">
    <property type="entry name" value="DUF1731"/>
</dbReference>
<sequence>MKAGVRVVHLRFGVVLSPEGGALKEMRLPFKLGLGGRIGSGKQWMSWISINDALKAVERAISDGSFSGPVNVVAGAVTNAEFTQAVAQALRRPAWIPLPAFVARLIFGEKADAMLLASCRVESQVLREKEFEVQHANLTEALAAMF</sequence>
<dbReference type="PANTHER" id="PTHR11092">
    <property type="entry name" value="SUGAR NUCLEOTIDE EPIMERASE RELATED"/>
    <property type="match status" value="1"/>
</dbReference>
<dbReference type="Gene3D" id="3.40.50.720">
    <property type="entry name" value="NAD(P)-binding Rossmann-like Domain"/>
    <property type="match status" value="1"/>
</dbReference>
<dbReference type="SUPFAM" id="SSF51735">
    <property type="entry name" value="NAD(P)-binding Rossmann-fold domains"/>
    <property type="match status" value="1"/>
</dbReference>
<dbReference type="AlphaFoldDB" id="A0A075GXT5"/>
<reference evidence="2" key="1">
    <citation type="journal article" date="2014" name="Genome Biol. Evol.">
        <title>Pangenome evidence for extensive interdomain horizontal transfer affecting lineage core and shell genes in uncultured planktonic thaumarchaeota and euryarchaeota.</title>
        <authorList>
            <person name="Deschamps P."/>
            <person name="Zivanovic Y."/>
            <person name="Moreira D."/>
            <person name="Rodriguez-Valera F."/>
            <person name="Lopez-Garcia P."/>
        </authorList>
    </citation>
    <scope>NUCLEOTIDE SEQUENCE</scope>
</reference>
<accession>A0A075GXT5</accession>
<dbReference type="Pfam" id="PF08338">
    <property type="entry name" value="DUF1731"/>
    <property type="match status" value="1"/>
</dbReference>
<proteinExistence type="predicted"/>
<evidence type="ECO:0000313" key="2">
    <source>
        <dbReference type="EMBL" id="AIF07735.1"/>
    </source>
</evidence>
<name>A0A075GXT5_9ARCH</name>